<comment type="caution">
    <text evidence="12">The sequence shown here is derived from an EMBL/GenBank/DDBJ whole genome shotgun (WGS) entry which is preliminary data.</text>
</comment>
<feature type="transmembrane region" description="Helical" evidence="9">
    <location>
        <begin position="288"/>
        <end position="307"/>
    </location>
</feature>
<keyword evidence="13" id="KW-1185">Reference proteome</keyword>
<keyword evidence="1 8" id="KW-0645">Protease</keyword>
<dbReference type="InterPro" id="IPR027057">
    <property type="entry name" value="CAXX_Prtase_1"/>
</dbReference>
<protein>
    <submittedName>
        <fullName evidence="12">Peptidase M48</fullName>
    </submittedName>
</protein>
<dbReference type="PANTHER" id="PTHR10120">
    <property type="entry name" value="CAAX PRENYL PROTEASE 1"/>
    <property type="match status" value="1"/>
</dbReference>
<keyword evidence="9" id="KW-0812">Transmembrane</keyword>
<sequence>MTAKWSFRAVFLYLVFGLFVYLYLFYIADTTLPQELKGSGADPETFMNSRELMLSEEYSRIRNLLYFLSVPYEWLFYFLLLVFGVSRTFSRWGEGTSSIPVVQTAIYLFWFYIASYLVIFPFEYLSFHFSKLYNISVQTFSAWMKDQVIDFWVNFLLMVVIISALYWIMRTFQQKWWLVAWLASIPFTIFLMFIQPVVIDPLYNDFTPLQDKELEAKILAIAEKADIPAEHVYQVDMSTKTNALNAYVTGVGANSRIVLWDTTLEALSDDEILFVMAHEMAHYVEKHIYVGIGSYLLMMLIGLWLIAKVMNRMVESNGKEYRIKKVSHISSLPLFLLLSSVLLFAASPLENGVSRYTETRADNYAIQMTQNPDAAVSAFQELSRVGLSQVNPPFLVKIFRYSHPSMVERIERLERFEPEE</sequence>
<feature type="transmembrane region" description="Helical" evidence="9">
    <location>
        <begin position="328"/>
        <end position="346"/>
    </location>
</feature>
<feature type="active site" description="Proton donor" evidence="6">
    <location>
        <position position="362"/>
    </location>
</feature>
<dbReference type="Pfam" id="PF01435">
    <property type="entry name" value="Peptidase_M48"/>
    <property type="match status" value="1"/>
</dbReference>
<dbReference type="AlphaFoldDB" id="A0A147KAN5"/>
<feature type="transmembrane region" description="Helical" evidence="9">
    <location>
        <begin position="106"/>
        <end position="129"/>
    </location>
</feature>
<feature type="transmembrane region" description="Helical" evidence="9">
    <location>
        <begin position="64"/>
        <end position="85"/>
    </location>
</feature>
<evidence type="ECO:0000256" key="3">
    <source>
        <dbReference type="ARBA" id="ARBA00022801"/>
    </source>
</evidence>
<dbReference type="Proteomes" id="UP000074108">
    <property type="component" value="Unassembled WGS sequence"/>
</dbReference>
<keyword evidence="4 7" id="KW-0862">Zinc</keyword>
<dbReference type="InterPro" id="IPR001915">
    <property type="entry name" value="Peptidase_M48"/>
</dbReference>
<keyword evidence="9" id="KW-0472">Membrane</keyword>
<dbReference type="Gene3D" id="3.30.2010.10">
    <property type="entry name" value="Metalloproteases ('zincins'), catalytic domain"/>
    <property type="match status" value="1"/>
</dbReference>
<name>A0A147KAN5_9BACI</name>
<organism evidence="12 13">
    <name type="scientific">Bacillus coahuilensis p1.1.43</name>
    <dbReference type="NCBI Taxonomy" id="1150625"/>
    <lineage>
        <taxon>Bacteria</taxon>
        <taxon>Bacillati</taxon>
        <taxon>Bacillota</taxon>
        <taxon>Bacilli</taxon>
        <taxon>Bacillales</taxon>
        <taxon>Bacillaceae</taxon>
        <taxon>Bacillus</taxon>
    </lineage>
</organism>
<feature type="transmembrane region" description="Helical" evidence="9">
    <location>
        <begin position="176"/>
        <end position="199"/>
    </location>
</feature>
<feature type="transmembrane region" description="Helical" evidence="9">
    <location>
        <begin position="7"/>
        <end position="28"/>
    </location>
</feature>
<evidence type="ECO:0000256" key="6">
    <source>
        <dbReference type="PIRSR" id="PIRSR627057-1"/>
    </source>
</evidence>
<evidence type="ECO:0000256" key="5">
    <source>
        <dbReference type="ARBA" id="ARBA00023049"/>
    </source>
</evidence>
<feature type="binding site" evidence="7">
    <location>
        <position position="278"/>
    </location>
    <ligand>
        <name>Zn(2+)</name>
        <dbReference type="ChEBI" id="CHEBI:29105"/>
        <note>catalytic</note>
    </ligand>
</feature>
<feature type="domain" description="CAAX prenyl protease 1 N-terminal" evidence="11">
    <location>
        <begin position="32"/>
        <end position="204"/>
    </location>
</feature>
<accession>A0A147KAN5</accession>
<feature type="binding site" evidence="7">
    <location>
        <position position="358"/>
    </location>
    <ligand>
        <name>Zn(2+)</name>
        <dbReference type="ChEBI" id="CHEBI:29105"/>
        <note>catalytic</note>
    </ligand>
</feature>
<dbReference type="FunFam" id="3.30.2010.10:FF:000010">
    <property type="entry name" value="M48 family peptidase"/>
    <property type="match status" value="1"/>
</dbReference>
<evidence type="ECO:0000313" key="12">
    <source>
        <dbReference type="EMBL" id="KUP07725.1"/>
    </source>
</evidence>
<keyword evidence="9" id="KW-1133">Transmembrane helix</keyword>
<keyword evidence="5 8" id="KW-0482">Metalloprotease</keyword>
<comment type="similarity">
    <text evidence="8">Belongs to the peptidase M48 family.</text>
</comment>
<feature type="active site" evidence="6">
    <location>
        <position position="279"/>
    </location>
</feature>
<comment type="cofactor">
    <cofactor evidence="7 8">
        <name>Zn(2+)</name>
        <dbReference type="ChEBI" id="CHEBI:29105"/>
    </cofactor>
    <text evidence="7 8">Binds 1 zinc ion per subunit.</text>
</comment>
<dbReference type="RefSeq" id="WP_010171446.1">
    <property type="nucleotide sequence ID" value="NZ_LDYG01000020.1"/>
</dbReference>
<keyword evidence="3 8" id="KW-0378">Hydrolase</keyword>
<evidence type="ECO:0000256" key="8">
    <source>
        <dbReference type="RuleBase" id="RU003983"/>
    </source>
</evidence>
<evidence type="ECO:0000256" key="7">
    <source>
        <dbReference type="PIRSR" id="PIRSR627057-2"/>
    </source>
</evidence>
<gene>
    <name evidence="12" type="ORF">Q75_04275</name>
</gene>
<dbReference type="GO" id="GO:0046872">
    <property type="term" value="F:metal ion binding"/>
    <property type="evidence" value="ECO:0007669"/>
    <property type="project" value="UniProtKB-KW"/>
</dbReference>
<feature type="binding site" evidence="7">
    <location>
        <position position="282"/>
    </location>
    <ligand>
        <name>Zn(2+)</name>
        <dbReference type="ChEBI" id="CHEBI:29105"/>
        <note>catalytic</note>
    </ligand>
</feature>
<dbReference type="GO" id="GO:0071586">
    <property type="term" value="P:CAAX-box protein processing"/>
    <property type="evidence" value="ECO:0007669"/>
    <property type="project" value="InterPro"/>
</dbReference>
<dbReference type="OrthoDB" id="9781930at2"/>
<evidence type="ECO:0000259" key="10">
    <source>
        <dbReference type="Pfam" id="PF01435"/>
    </source>
</evidence>
<dbReference type="GO" id="GO:0004222">
    <property type="term" value="F:metalloendopeptidase activity"/>
    <property type="evidence" value="ECO:0007669"/>
    <property type="project" value="InterPro"/>
</dbReference>
<keyword evidence="2 7" id="KW-0479">Metal-binding</keyword>
<evidence type="ECO:0000256" key="2">
    <source>
        <dbReference type="ARBA" id="ARBA00022723"/>
    </source>
</evidence>
<dbReference type="EMBL" id="LDYG01000020">
    <property type="protein sequence ID" value="KUP07725.1"/>
    <property type="molecule type" value="Genomic_DNA"/>
</dbReference>
<feature type="transmembrane region" description="Helical" evidence="9">
    <location>
        <begin position="149"/>
        <end position="169"/>
    </location>
</feature>
<evidence type="ECO:0000256" key="4">
    <source>
        <dbReference type="ARBA" id="ARBA00022833"/>
    </source>
</evidence>
<reference evidence="12 13" key="1">
    <citation type="journal article" date="2016" name="Front. Microbiol.">
        <title>Microevolution Analysis of Bacillus coahuilensis Unveils Differences in Phosphorus Acquisition Strategies and Their Regulation.</title>
        <authorList>
            <person name="Gomez-Lunar Z."/>
            <person name="Hernandez-Gonzalez I."/>
            <person name="Rodriguez-Torres M.D."/>
            <person name="Souza V."/>
            <person name="Olmedo-Alvarez G."/>
        </authorList>
    </citation>
    <scope>NUCLEOTIDE SEQUENCE [LARGE SCALE GENOMIC DNA]</scope>
    <source>
        <strain evidence="13">p1.1.43</strain>
    </source>
</reference>
<proteinExistence type="inferred from homology"/>
<dbReference type="STRING" id="1150625.Q75_04275"/>
<evidence type="ECO:0000259" key="11">
    <source>
        <dbReference type="Pfam" id="PF16491"/>
    </source>
</evidence>
<dbReference type="CDD" id="cd07343">
    <property type="entry name" value="M48A_Zmpste24p_like"/>
    <property type="match status" value="1"/>
</dbReference>
<dbReference type="InterPro" id="IPR032456">
    <property type="entry name" value="Peptidase_M48_N"/>
</dbReference>
<evidence type="ECO:0000256" key="1">
    <source>
        <dbReference type="ARBA" id="ARBA00022670"/>
    </source>
</evidence>
<dbReference type="Pfam" id="PF16491">
    <property type="entry name" value="Peptidase_M48_N"/>
    <property type="match status" value="1"/>
</dbReference>
<evidence type="ECO:0000256" key="9">
    <source>
        <dbReference type="SAM" id="Phobius"/>
    </source>
</evidence>
<evidence type="ECO:0000313" key="13">
    <source>
        <dbReference type="Proteomes" id="UP000074108"/>
    </source>
</evidence>
<dbReference type="PATRIC" id="fig|1150625.3.peg.894"/>
<feature type="domain" description="Peptidase M48" evidence="10">
    <location>
        <begin position="208"/>
        <end position="415"/>
    </location>
</feature>